<dbReference type="EMBL" id="CAJNOK010010539">
    <property type="protein sequence ID" value="CAF1118439.1"/>
    <property type="molecule type" value="Genomic_DNA"/>
</dbReference>
<name>A0A814Q5F9_9BILA</name>
<accession>A0A814Q5F9</accession>
<dbReference type="EMBL" id="CAJOBC010005881">
    <property type="protein sequence ID" value="CAF3878973.1"/>
    <property type="molecule type" value="Genomic_DNA"/>
</dbReference>
<evidence type="ECO:0008006" key="6">
    <source>
        <dbReference type="Google" id="ProtNLM"/>
    </source>
</evidence>
<dbReference type="Proteomes" id="UP000663829">
    <property type="component" value="Unassembled WGS sequence"/>
</dbReference>
<evidence type="ECO:0000313" key="2">
    <source>
        <dbReference type="EMBL" id="CAF1118439.1"/>
    </source>
</evidence>
<organism evidence="1 5">
    <name type="scientific">Didymodactylos carnosus</name>
    <dbReference type="NCBI Taxonomy" id="1234261"/>
    <lineage>
        <taxon>Eukaryota</taxon>
        <taxon>Metazoa</taxon>
        <taxon>Spiralia</taxon>
        <taxon>Gnathifera</taxon>
        <taxon>Rotifera</taxon>
        <taxon>Eurotatoria</taxon>
        <taxon>Bdelloidea</taxon>
        <taxon>Philodinida</taxon>
        <taxon>Philodinidae</taxon>
        <taxon>Didymodactylos</taxon>
    </lineage>
</organism>
<evidence type="ECO:0000313" key="3">
    <source>
        <dbReference type="EMBL" id="CAF3878973.1"/>
    </source>
</evidence>
<evidence type="ECO:0000313" key="4">
    <source>
        <dbReference type="EMBL" id="CAF3890469.1"/>
    </source>
</evidence>
<dbReference type="EMBL" id="CAJOBA010016160">
    <property type="protein sequence ID" value="CAF3890469.1"/>
    <property type="molecule type" value="Genomic_DNA"/>
</dbReference>
<proteinExistence type="predicted"/>
<dbReference type="EMBL" id="CAJNOQ010005881">
    <property type="protein sequence ID" value="CAF1114956.1"/>
    <property type="molecule type" value="Genomic_DNA"/>
</dbReference>
<evidence type="ECO:0000313" key="5">
    <source>
        <dbReference type="Proteomes" id="UP000663829"/>
    </source>
</evidence>
<keyword evidence="5" id="KW-1185">Reference proteome</keyword>
<dbReference type="AlphaFoldDB" id="A0A814Q5F9"/>
<dbReference type="Proteomes" id="UP000677228">
    <property type="component" value="Unassembled WGS sequence"/>
</dbReference>
<sequence>MKHLVGSFNLSYIRQHVQNSIDTDPQTILKALKVHPILKYHYEPLVDDHMTLEQHTIDTIKLFQQNFAGKEKKLFLSDQCFYVLLAFHAIGKRQAIIEGRNDFHRQYTIKIIDEVIDIIPFTPQIEKQMKLLIDSVENYVDVDFNLTLQNLVSNIKKQHHAFDKTTPLEKIWYTFLVYFQCTMMEFQYLFDTNEKDGLFMYDEEKHRILFSKYIEHKLIKLEKELFKNQR</sequence>
<dbReference type="Proteomes" id="UP000681722">
    <property type="component" value="Unassembled WGS sequence"/>
</dbReference>
<evidence type="ECO:0000313" key="1">
    <source>
        <dbReference type="EMBL" id="CAF1114956.1"/>
    </source>
</evidence>
<gene>
    <name evidence="1" type="ORF">GPM918_LOCUS19411</name>
    <name evidence="2" type="ORF">OVA965_LOCUS20062</name>
    <name evidence="3" type="ORF">SRO942_LOCUS19408</name>
    <name evidence="4" type="ORF">TMI583_LOCUS20330</name>
</gene>
<protein>
    <recommendedName>
        <fullName evidence="6">HD domain-containing protein</fullName>
    </recommendedName>
</protein>
<dbReference type="Proteomes" id="UP000682733">
    <property type="component" value="Unassembled WGS sequence"/>
</dbReference>
<comment type="caution">
    <text evidence="1">The sequence shown here is derived from an EMBL/GenBank/DDBJ whole genome shotgun (WGS) entry which is preliminary data.</text>
</comment>
<reference evidence="1" key="1">
    <citation type="submission" date="2021-02" db="EMBL/GenBank/DDBJ databases">
        <authorList>
            <person name="Nowell W R."/>
        </authorList>
    </citation>
    <scope>NUCLEOTIDE SEQUENCE</scope>
</reference>